<keyword evidence="7 12" id="KW-1133">Transmembrane helix</keyword>
<dbReference type="PANTHER" id="PTHR12428:SF65">
    <property type="entry name" value="CYTOCHROME C OXIDASE ASSEMBLY PROTEIN COX18, MITOCHONDRIAL"/>
    <property type="match status" value="1"/>
</dbReference>
<dbReference type="CDD" id="cd20070">
    <property type="entry name" value="5TM_YidC_Alb3"/>
    <property type="match status" value="1"/>
</dbReference>
<dbReference type="InterPro" id="IPR028055">
    <property type="entry name" value="YidC/Oxa/ALB_C"/>
</dbReference>
<dbReference type="AlphaFoldDB" id="A0A1H9UZG9"/>
<dbReference type="EMBL" id="FOGL01000020">
    <property type="protein sequence ID" value="SES14806.1"/>
    <property type="molecule type" value="Genomic_DNA"/>
</dbReference>
<dbReference type="OrthoDB" id="9780552at2"/>
<dbReference type="InterPro" id="IPR001708">
    <property type="entry name" value="YidC/ALB3/OXA1/COX18"/>
</dbReference>
<feature type="domain" description="Membrane insertase YidC/Oxa/ALB C-terminal" evidence="14">
    <location>
        <begin position="61"/>
        <end position="247"/>
    </location>
</feature>
<keyword evidence="8 12" id="KW-0472">Membrane</keyword>
<comment type="function">
    <text evidence="12">Required for the insertion and/or proper folding and/or complex formation of integral membrane proteins into the membrane. Involved in integration of membrane proteins that insert both dependently and independently of the Sec translocase complex, as well as at least some lipoproteins.</text>
</comment>
<keyword evidence="2 12" id="KW-0813">Transport</keyword>
<dbReference type="Pfam" id="PF02096">
    <property type="entry name" value="60KD_IMP"/>
    <property type="match status" value="1"/>
</dbReference>
<accession>A0A1H9UZG9</accession>
<keyword evidence="10 12" id="KW-0143">Chaperone</keyword>
<dbReference type="PROSITE" id="PS51257">
    <property type="entry name" value="PROKAR_LIPOPROTEIN"/>
    <property type="match status" value="1"/>
</dbReference>
<name>A0A1H9UZG9_9BACI</name>
<evidence type="ECO:0000256" key="8">
    <source>
        <dbReference type="ARBA" id="ARBA00023136"/>
    </source>
</evidence>
<evidence type="ECO:0000256" key="9">
    <source>
        <dbReference type="ARBA" id="ARBA00023139"/>
    </source>
</evidence>
<feature type="chain" id="PRO_5039157001" description="Membrane protein insertase YidC" evidence="13">
    <location>
        <begin position="20"/>
        <end position="266"/>
    </location>
</feature>
<evidence type="ECO:0000256" key="10">
    <source>
        <dbReference type="ARBA" id="ARBA00023186"/>
    </source>
</evidence>
<evidence type="ECO:0000313" key="15">
    <source>
        <dbReference type="EMBL" id="SES14806.1"/>
    </source>
</evidence>
<evidence type="ECO:0000256" key="1">
    <source>
        <dbReference type="ARBA" id="ARBA00004651"/>
    </source>
</evidence>
<evidence type="ECO:0000256" key="11">
    <source>
        <dbReference type="ARBA" id="ARBA00023288"/>
    </source>
</evidence>
<dbReference type="HAMAP" id="MF_01811">
    <property type="entry name" value="YidC_type2"/>
    <property type="match status" value="1"/>
</dbReference>
<evidence type="ECO:0000256" key="5">
    <source>
        <dbReference type="ARBA" id="ARBA00022729"/>
    </source>
</evidence>
<proteinExistence type="inferred from homology"/>
<keyword evidence="11 12" id="KW-0449">Lipoprotein</keyword>
<evidence type="ECO:0000259" key="14">
    <source>
        <dbReference type="Pfam" id="PF02096"/>
    </source>
</evidence>
<feature type="transmembrane region" description="Helical" evidence="12">
    <location>
        <begin position="208"/>
        <end position="224"/>
    </location>
</feature>
<keyword evidence="9" id="KW-0564">Palmitate</keyword>
<evidence type="ECO:0000256" key="3">
    <source>
        <dbReference type="ARBA" id="ARBA00022475"/>
    </source>
</evidence>
<dbReference type="GO" id="GO:0005886">
    <property type="term" value="C:plasma membrane"/>
    <property type="evidence" value="ECO:0007669"/>
    <property type="project" value="UniProtKB-SubCell"/>
</dbReference>
<comment type="subcellular location">
    <subcellularLocation>
        <location evidence="1 12">Cell membrane</location>
        <topology evidence="1 12">Multi-pass membrane protein</topology>
    </subcellularLocation>
</comment>
<dbReference type="STRING" id="531814.SAMN04487944_12045"/>
<keyword evidence="5 12" id="KW-0732">Signal</keyword>
<keyword evidence="4 12" id="KW-0812">Transmembrane</keyword>
<feature type="transmembrane region" description="Helical" evidence="12">
    <location>
        <begin position="59"/>
        <end position="81"/>
    </location>
</feature>
<dbReference type="PANTHER" id="PTHR12428">
    <property type="entry name" value="OXA1"/>
    <property type="match status" value="1"/>
</dbReference>
<feature type="transmembrane region" description="Helical" evidence="12">
    <location>
        <begin position="230"/>
        <end position="246"/>
    </location>
</feature>
<dbReference type="RefSeq" id="WP_089743236.1">
    <property type="nucleotide sequence ID" value="NZ_FOGL01000020.1"/>
</dbReference>
<evidence type="ECO:0000256" key="2">
    <source>
        <dbReference type="ARBA" id="ARBA00022448"/>
    </source>
</evidence>
<protein>
    <recommendedName>
        <fullName evidence="12">Membrane protein insertase YidC</fullName>
    </recommendedName>
    <alternativeName>
        <fullName evidence="12">Foldase YidC</fullName>
    </alternativeName>
    <alternativeName>
        <fullName evidence="12">Membrane integrase YidC</fullName>
    </alternativeName>
    <alternativeName>
        <fullName evidence="12">Membrane protein YidC</fullName>
    </alternativeName>
</protein>
<dbReference type="GO" id="GO:0051205">
    <property type="term" value="P:protein insertion into membrane"/>
    <property type="evidence" value="ECO:0007669"/>
    <property type="project" value="TreeGrafter"/>
</dbReference>
<gene>
    <name evidence="12" type="primary">yidC</name>
    <name evidence="15" type="ORF">SAMN04487944_12045</name>
</gene>
<evidence type="ECO:0000256" key="4">
    <source>
        <dbReference type="ARBA" id="ARBA00022692"/>
    </source>
</evidence>
<organism evidence="15 16">
    <name type="scientific">Gracilibacillus ureilyticus</name>
    <dbReference type="NCBI Taxonomy" id="531814"/>
    <lineage>
        <taxon>Bacteria</taxon>
        <taxon>Bacillati</taxon>
        <taxon>Bacillota</taxon>
        <taxon>Bacilli</taxon>
        <taxon>Bacillales</taxon>
        <taxon>Bacillaceae</taxon>
        <taxon>Gracilibacillus</taxon>
    </lineage>
</organism>
<feature type="transmembrane region" description="Helical" evidence="12">
    <location>
        <begin position="171"/>
        <end position="187"/>
    </location>
</feature>
<sequence length="266" mass="30297">MRKKLLLLTGLVAVLVLLSGCTEVDQDITAESEGIWNSFFVYPLSWLLVKVAEFFQADYGYGLSIVIVTILIRLILLPLNIKQLKSSKAMQEIQPELQKLREKYSSKDQQTQTKLQQETMELFQKSGANPLAGCLPIIVQMPILLAFYHAIMRTGELDNHDFLWFQLDQPDPYYILPILTAVFTFLQQKLMMSGTNMAQNSMMPQMTLMLYIMPVMIGVFAIFFPAALALYWAVGNIFMIFQTLLVKNPMMKKMDDEKNATGGSKK</sequence>
<evidence type="ECO:0000256" key="7">
    <source>
        <dbReference type="ARBA" id="ARBA00022989"/>
    </source>
</evidence>
<dbReference type="GO" id="GO:0032977">
    <property type="term" value="F:membrane insertase activity"/>
    <property type="evidence" value="ECO:0007669"/>
    <property type="project" value="InterPro"/>
</dbReference>
<reference evidence="15 16" key="1">
    <citation type="submission" date="2016-10" db="EMBL/GenBank/DDBJ databases">
        <authorList>
            <person name="de Groot N.N."/>
        </authorList>
    </citation>
    <scope>NUCLEOTIDE SEQUENCE [LARGE SCALE GENOMIC DNA]</scope>
    <source>
        <strain evidence="15 16">CGMCC 1.7727</strain>
    </source>
</reference>
<dbReference type="InterPro" id="IPR023060">
    <property type="entry name" value="YidC/YidC1/YidC2_Firmicutes"/>
</dbReference>
<feature type="transmembrane region" description="Helical" evidence="12">
    <location>
        <begin position="130"/>
        <end position="151"/>
    </location>
</feature>
<dbReference type="InterPro" id="IPR047196">
    <property type="entry name" value="YidC_ALB_C"/>
</dbReference>
<evidence type="ECO:0000313" key="16">
    <source>
        <dbReference type="Proteomes" id="UP000199687"/>
    </source>
</evidence>
<keyword evidence="3 12" id="KW-1003">Cell membrane</keyword>
<evidence type="ECO:0000256" key="12">
    <source>
        <dbReference type="HAMAP-Rule" id="MF_01811"/>
    </source>
</evidence>
<comment type="similarity">
    <text evidence="12">Belongs to the OXA1/ALB3/YidC family. Type 2 subfamily.</text>
</comment>
<keyword evidence="6 12" id="KW-0653">Protein transport</keyword>
<dbReference type="NCBIfam" id="NF002803">
    <property type="entry name" value="PRK02944.1"/>
    <property type="match status" value="1"/>
</dbReference>
<evidence type="ECO:0000256" key="6">
    <source>
        <dbReference type="ARBA" id="ARBA00022927"/>
    </source>
</evidence>
<dbReference type="NCBIfam" id="TIGR03592">
    <property type="entry name" value="yidC_oxa1_cterm"/>
    <property type="match status" value="1"/>
</dbReference>
<feature type="signal peptide" evidence="13">
    <location>
        <begin position="1"/>
        <end position="19"/>
    </location>
</feature>
<dbReference type="PRINTS" id="PR00701">
    <property type="entry name" value="60KDINNERMP"/>
</dbReference>
<keyword evidence="16" id="KW-1185">Reference proteome</keyword>
<dbReference type="GO" id="GO:0015031">
    <property type="term" value="P:protein transport"/>
    <property type="evidence" value="ECO:0007669"/>
    <property type="project" value="UniProtKB-KW"/>
</dbReference>
<dbReference type="Proteomes" id="UP000199687">
    <property type="component" value="Unassembled WGS sequence"/>
</dbReference>
<evidence type="ECO:0000256" key="13">
    <source>
        <dbReference type="SAM" id="SignalP"/>
    </source>
</evidence>